<reference evidence="8 9" key="1">
    <citation type="submission" date="2024-07" db="EMBL/GenBank/DDBJ databases">
        <title>Section-level genome sequencing and comparative genomics of Aspergillus sections Usti and Cavernicolus.</title>
        <authorList>
            <consortium name="Lawrence Berkeley National Laboratory"/>
            <person name="Nybo J.L."/>
            <person name="Vesth T.C."/>
            <person name="Theobald S."/>
            <person name="Frisvad J.C."/>
            <person name="Larsen T.O."/>
            <person name="Kjaerboelling I."/>
            <person name="Rothschild-Mancinelli K."/>
            <person name="Lyhne E.K."/>
            <person name="Kogle M.E."/>
            <person name="Barry K."/>
            <person name="Clum A."/>
            <person name="Na H."/>
            <person name="Ledsgaard L."/>
            <person name="Lin J."/>
            <person name="Lipzen A."/>
            <person name="Kuo A."/>
            <person name="Riley R."/>
            <person name="Mondo S."/>
            <person name="Labutti K."/>
            <person name="Haridas S."/>
            <person name="Pangalinan J."/>
            <person name="Salamov A.A."/>
            <person name="Simmons B.A."/>
            <person name="Magnuson J.K."/>
            <person name="Chen J."/>
            <person name="Drula E."/>
            <person name="Henrissat B."/>
            <person name="Wiebenga A."/>
            <person name="Lubbers R.J."/>
            <person name="Gomes A.C."/>
            <person name="Makela M.R."/>
            <person name="Stajich J."/>
            <person name="Grigoriev I.V."/>
            <person name="Mortensen U.H."/>
            <person name="De Vries R.P."/>
            <person name="Baker S.E."/>
            <person name="Andersen M.R."/>
        </authorList>
    </citation>
    <scope>NUCLEOTIDE SEQUENCE [LARGE SCALE GENOMIC DNA]</scope>
    <source>
        <strain evidence="8 9">CBS 588.65</strain>
    </source>
</reference>
<sequence>MDHHVRRRQQRSKVANACEACKARKTKCTGKRPCEPCQARGAECYFRQPDKKILVSESYLRKLQHEAHTISRRQTTGSSPASPEIQPPLPVRDVNSSGEEHITNPLVSRTSFYLRDPSGRFRFCGPSSTWSFSQRIFLLLKSELPDFPAPDLPFHVDGSTWQLNWNRTTLDSPSLLHGLPSLDSALYLLDVIKFHSYQTLFLFDEDEFLPQLREFYERGIDKAQDAPLWFIQYLLLIAFAKVLLAAPPSPETPPGAAFFERAMSLMPDFVQLNRQPNLGMQVLYLAGLYLLSVDMKDAAYAYVGQSIRMCIIEGLHRDPPNNFFGIQFANQCRNIWWTAYTLDRQISVMIGAPSSIQDAEVTCSLPVSYNQSERSRFLTMHVRLSRILGDISNSVYTTDARQTGSFISAVRAVLETMANILRDIEEICTGTCHPSIRTVSTMSSHLYLRYHQCIILATRPLFLYLVSKRLKYVLRQCPAHDVLIPSQLRPLLETSLQSAKISVRILSLLYEESLLDSFLPFDLDNIISSAFLLVLAAFIDPDLLPDSSSYITVVTQMLNYIVSRGNLTAGLRTKELNLLQQMTHLIARGDETRERVETGEGNGTGAGTADSGPGGGSVPHAENSLWAAGIEDVSMSYTQILNLTRQLDTVTGSAWGTNFEEEYNNLWI</sequence>
<keyword evidence="9" id="KW-1185">Reference proteome</keyword>
<dbReference type="Pfam" id="PF00172">
    <property type="entry name" value="Zn_clus"/>
    <property type="match status" value="1"/>
</dbReference>
<dbReference type="PANTHER" id="PTHR46910:SF32">
    <property type="entry name" value="TRANSCRIPTION FACTOR DOMAIN-CONTAINING PROTEIN-RELATED"/>
    <property type="match status" value="1"/>
</dbReference>
<dbReference type="CDD" id="cd00067">
    <property type="entry name" value="GAL4"/>
    <property type="match status" value="1"/>
</dbReference>
<organism evidence="8 9">
    <name type="scientific">Aspergillus granulosus</name>
    <dbReference type="NCBI Taxonomy" id="176169"/>
    <lineage>
        <taxon>Eukaryota</taxon>
        <taxon>Fungi</taxon>
        <taxon>Dikarya</taxon>
        <taxon>Ascomycota</taxon>
        <taxon>Pezizomycotina</taxon>
        <taxon>Eurotiomycetes</taxon>
        <taxon>Eurotiomycetidae</taxon>
        <taxon>Eurotiales</taxon>
        <taxon>Aspergillaceae</taxon>
        <taxon>Aspergillus</taxon>
        <taxon>Aspergillus subgen. Nidulantes</taxon>
    </lineage>
</organism>
<dbReference type="InterPro" id="IPR036864">
    <property type="entry name" value="Zn2-C6_fun-type_DNA-bd_sf"/>
</dbReference>
<feature type="compositionally biased region" description="Gly residues" evidence="6">
    <location>
        <begin position="600"/>
        <end position="617"/>
    </location>
</feature>
<evidence type="ECO:0000259" key="7">
    <source>
        <dbReference type="PROSITE" id="PS50048"/>
    </source>
</evidence>
<evidence type="ECO:0000256" key="5">
    <source>
        <dbReference type="ARBA" id="ARBA00023242"/>
    </source>
</evidence>
<gene>
    <name evidence="8" type="ORF">BJX63DRAFT_424776</name>
</gene>
<dbReference type="PANTHER" id="PTHR46910">
    <property type="entry name" value="TRANSCRIPTION FACTOR PDR1"/>
    <property type="match status" value="1"/>
</dbReference>
<keyword evidence="5" id="KW-0539">Nucleus</keyword>
<proteinExistence type="predicted"/>
<protein>
    <recommendedName>
        <fullName evidence="7">Zn(2)-C6 fungal-type domain-containing protein</fullName>
    </recommendedName>
</protein>
<dbReference type="InterPro" id="IPR001138">
    <property type="entry name" value="Zn2Cys6_DnaBD"/>
</dbReference>
<dbReference type="PROSITE" id="PS50048">
    <property type="entry name" value="ZN2_CY6_FUNGAL_2"/>
    <property type="match status" value="1"/>
</dbReference>
<feature type="region of interest" description="Disordered" evidence="6">
    <location>
        <begin position="66"/>
        <end position="99"/>
    </location>
</feature>
<accession>A0ABR4GZX9</accession>
<dbReference type="SMART" id="SM00066">
    <property type="entry name" value="GAL4"/>
    <property type="match status" value="1"/>
</dbReference>
<dbReference type="CDD" id="cd12148">
    <property type="entry name" value="fungal_TF_MHR"/>
    <property type="match status" value="1"/>
</dbReference>
<feature type="region of interest" description="Disordered" evidence="6">
    <location>
        <begin position="590"/>
        <end position="620"/>
    </location>
</feature>
<feature type="compositionally biased region" description="Polar residues" evidence="6">
    <location>
        <begin position="72"/>
        <end position="81"/>
    </location>
</feature>
<dbReference type="SUPFAM" id="SSF57701">
    <property type="entry name" value="Zn2/Cys6 DNA-binding domain"/>
    <property type="match status" value="1"/>
</dbReference>
<evidence type="ECO:0000256" key="6">
    <source>
        <dbReference type="SAM" id="MobiDB-lite"/>
    </source>
</evidence>
<dbReference type="InterPro" id="IPR050987">
    <property type="entry name" value="AtrR-like"/>
</dbReference>
<evidence type="ECO:0000256" key="2">
    <source>
        <dbReference type="ARBA" id="ARBA00023015"/>
    </source>
</evidence>
<dbReference type="Gene3D" id="4.10.240.10">
    <property type="entry name" value="Zn(2)-C6 fungal-type DNA-binding domain"/>
    <property type="match status" value="1"/>
</dbReference>
<keyword evidence="2" id="KW-0805">Transcription regulation</keyword>
<evidence type="ECO:0000256" key="3">
    <source>
        <dbReference type="ARBA" id="ARBA00023125"/>
    </source>
</evidence>
<dbReference type="Proteomes" id="UP001610334">
    <property type="component" value="Unassembled WGS sequence"/>
</dbReference>
<keyword evidence="1" id="KW-0479">Metal-binding</keyword>
<evidence type="ECO:0000313" key="9">
    <source>
        <dbReference type="Proteomes" id="UP001610334"/>
    </source>
</evidence>
<name>A0ABR4GZX9_9EURO</name>
<dbReference type="PROSITE" id="PS00463">
    <property type="entry name" value="ZN2_CY6_FUNGAL_1"/>
    <property type="match status" value="1"/>
</dbReference>
<dbReference type="SMART" id="SM00906">
    <property type="entry name" value="Fungal_trans"/>
    <property type="match status" value="1"/>
</dbReference>
<evidence type="ECO:0000313" key="8">
    <source>
        <dbReference type="EMBL" id="KAL2808197.1"/>
    </source>
</evidence>
<evidence type="ECO:0000256" key="1">
    <source>
        <dbReference type="ARBA" id="ARBA00022723"/>
    </source>
</evidence>
<dbReference type="Pfam" id="PF04082">
    <property type="entry name" value="Fungal_trans"/>
    <property type="match status" value="1"/>
</dbReference>
<comment type="caution">
    <text evidence="8">The sequence shown here is derived from an EMBL/GenBank/DDBJ whole genome shotgun (WGS) entry which is preliminary data.</text>
</comment>
<dbReference type="InterPro" id="IPR007219">
    <property type="entry name" value="XnlR_reg_dom"/>
</dbReference>
<feature type="domain" description="Zn(2)-C6 fungal-type" evidence="7">
    <location>
        <begin position="17"/>
        <end position="46"/>
    </location>
</feature>
<keyword evidence="3" id="KW-0238">DNA-binding</keyword>
<evidence type="ECO:0000256" key="4">
    <source>
        <dbReference type="ARBA" id="ARBA00023163"/>
    </source>
</evidence>
<dbReference type="EMBL" id="JBFXLT010000118">
    <property type="protein sequence ID" value="KAL2808197.1"/>
    <property type="molecule type" value="Genomic_DNA"/>
</dbReference>
<keyword evidence="4" id="KW-0804">Transcription</keyword>